<protein>
    <submittedName>
        <fullName evidence="1">Uncharacterized protein</fullName>
    </submittedName>
</protein>
<organism evidence="1">
    <name type="scientific">Rhizophora mucronata</name>
    <name type="common">Asiatic mangrove</name>
    <dbReference type="NCBI Taxonomy" id="61149"/>
    <lineage>
        <taxon>Eukaryota</taxon>
        <taxon>Viridiplantae</taxon>
        <taxon>Streptophyta</taxon>
        <taxon>Embryophyta</taxon>
        <taxon>Tracheophyta</taxon>
        <taxon>Spermatophyta</taxon>
        <taxon>Magnoliopsida</taxon>
        <taxon>eudicotyledons</taxon>
        <taxon>Gunneridae</taxon>
        <taxon>Pentapetalae</taxon>
        <taxon>rosids</taxon>
        <taxon>fabids</taxon>
        <taxon>Malpighiales</taxon>
        <taxon>Rhizophoraceae</taxon>
        <taxon>Rhizophora</taxon>
    </lineage>
</organism>
<accession>A0A2P2QUQ3</accession>
<dbReference type="EMBL" id="GGEC01090255">
    <property type="protein sequence ID" value="MBX70739.1"/>
    <property type="molecule type" value="Transcribed_RNA"/>
</dbReference>
<reference evidence="1" key="1">
    <citation type="submission" date="2018-02" db="EMBL/GenBank/DDBJ databases">
        <title>Rhizophora mucronata_Transcriptome.</title>
        <authorList>
            <person name="Meera S.P."/>
            <person name="Sreeshan A."/>
            <person name="Augustine A."/>
        </authorList>
    </citation>
    <scope>NUCLEOTIDE SEQUENCE</scope>
    <source>
        <tissue evidence="1">Leaf</tissue>
    </source>
</reference>
<dbReference type="AlphaFoldDB" id="A0A2P2QUQ3"/>
<evidence type="ECO:0000313" key="1">
    <source>
        <dbReference type="EMBL" id="MBX70739.1"/>
    </source>
</evidence>
<proteinExistence type="predicted"/>
<name>A0A2P2QUQ3_RHIMU</name>
<sequence>MNPRGIAGAWMVHMGHYYLGNP</sequence>